<accession>A0A8D8T914</accession>
<evidence type="ECO:0000259" key="1">
    <source>
        <dbReference type="Pfam" id="PF05699"/>
    </source>
</evidence>
<reference evidence="2" key="1">
    <citation type="submission" date="2021-05" db="EMBL/GenBank/DDBJ databases">
        <authorList>
            <person name="Alioto T."/>
            <person name="Alioto T."/>
            <person name="Gomez Garrido J."/>
        </authorList>
    </citation>
    <scope>NUCLEOTIDE SEQUENCE</scope>
</reference>
<evidence type="ECO:0000313" key="2">
    <source>
        <dbReference type="EMBL" id="CAG6684085.1"/>
    </source>
</evidence>
<name>A0A8D8T914_9HEMI</name>
<dbReference type="AlphaFoldDB" id="A0A8D8T914"/>
<dbReference type="EMBL" id="HBUF01265795">
    <property type="protein sequence ID" value="CAG6684085.1"/>
    <property type="molecule type" value="Transcribed_RNA"/>
</dbReference>
<sequence>MHIKRLEAKSDYARNKEADFHNQISNHLLKLIEEFGRYFPNTMDENIYRLSTDPFNVDIQFLPGPLQEEAAELKHDSAAKYDFEKMDISSFWIKYSKVYKKVSQASLLLYLPFSTTYLCEKAFSTLVVIKNKYRNKLCVASDLRCALSTLQPRIGNLIKKSSSSTFTLVISCYSIKPIGR</sequence>
<dbReference type="Pfam" id="PF05699">
    <property type="entry name" value="Dimer_Tnp_hAT"/>
    <property type="match status" value="1"/>
</dbReference>
<proteinExistence type="predicted"/>
<dbReference type="InterPro" id="IPR008906">
    <property type="entry name" value="HATC_C_dom"/>
</dbReference>
<protein>
    <submittedName>
        <fullName evidence="2">SCAN domain-containing protein 3</fullName>
    </submittedName>
</protein>
<dbReference type="PANTHER" id="PTHR45913:SF19">
    <property type="entry name" value="LOW QUALITY PROTEIN: ZINC FINGER BED DOMAIN-CONTAINING PROTEIN 5-LIKE"/>
    <property type="match status" value="1"/>
</dbReference>
<dbReference type="PANTHER" id="PTHR45913">
    <property type="entry name" value="EPM2A-INTERACTING PROTEIN 1"/>
    <property type="match status" value="1"/>
</dbReference>
<dbReference type="GO" id="GO:0046983">
    <property type="term" value="F:protein dimerization activity"/>
    <property type="evidence" value="ECO:0007669"/>
    <property type="project" value="InterPro"/>
</dbReference>
<organism evidence="2">
    <name type="scientific">Cacopsylla melanoneura</name>
    <dbReference type="NCBI Taxonomy" id="428564"/>
    <lineage>
        <taxon>Eukaryota</taxon>
        <taxon>Metazoa</taxon>
        <taxon>Ecdysozoa</taxon>
        <taxon>Arthropoda</taxon>
        <taxon>Hexapoda</taxon>
        <taxon>Insecta</taxon>
        <taxon>Pterygota</taxon>
        <taxon>Neoptera</taxon>
        <taxon>Paraneoptera</taxon>
        <taxon>Hemiptera</taxon>
        <taxon>Sternorrhyncha</taxon>
        <taxon>Psylloidea</taxon>
        <taxon>Psyllidae</taxon>
        <taxon>Psyllinae</taxon>
        <taxon>Cacopsylla</taxon>
    </lineage>
</organism>
<feature type="domain" description="HAT C-terminal dimerisation" evidence="1">
    <location>
        <begin position="80"/>
        <end position="147"/>
    </location>
</feature>